<dbReference type="GO" id="GO:0031966">
    <property type="term" value="C:mitochondrial membrane"/>
    <property type="evidence" value="ECO:0007669"/>
    <property type="project" value="UniProtKB-SubCell"/>
</dbReference>
<reference evidence="17" key="1">
    <citation type="journal article" date="2012" name="Int. J. Biol. Sci.">
        <title>The complete mitochondrial genome of the damsel bug Alloeorhynchus bakeri (Hemiptera: Nabidae).</title>
        <authorList>
            <person name="Li H."/>
            <person name="Liu H.Y."/>
            <person name="Cao L.M."/>
            <person name="Shi A.M."/>
            <person name="Yang H.L."/>
            <person name="Cai W.Z."/>
        </authorList>
    </citation>
    <scope>NUCLEOTIDE SEQUENCE</scope>
</reference>
<evidence type="ECO:0000256" key="10">
    <source>
        <dbReference type="ARBA" id="ARBA00022989"/>
    </source>
</evidence>
<dbReference type="PANTHER" id="PTHR11435:SF1">
    <property type="entry name" value="NADH-UBIQUINONE OXIDOREDUCTASE CHAIN 6"/>
    <property type="match status" value="1"/>
</dbReference>
<dbReference type="PANTHER" id="PTHR11435">
    <property type="entry name" value="NADH UBIQUINONE OXIDOREDUCTASE SUBUNIT ND6"/>
    <property type="match status" value="1"/>
</dbReference>
<evidence type="ECO:0000256" key="4">
    <source>
        <dbReference type="ARBA" id="ARBA00021095"/>
    </source>
</evidence>
<evidence type="ECO:0000256" key="5">
    <source>
        <dbReference type="ARBA" id="ARBA00022448"/>
    </source>
</evidence>
<comment type="catalytic activity">
    <reaction evidence="15">
        <text>a ubiquinone + NADH + 5 H(+)(in) = a ubiquinol + NAD(+) + 4 H(+)(out)</text>
        <dbReference type="Rhea" id="RHEA:29091"/>
        <dbReference type="Rhea" id="RHEA-COMP:9565"/>
        <dbReference type="Rhea" id="RHEA-COMP:9566"/>
        <dbReference type="ChEBI" id="CHEBI:15378"/>
        <dbReference type="ChEBI" id="CHEBI:16389"/>
        <dbReference type="ChEBI" id="CHEBI:17976"/>
        <dbReference type="ChEBI" id="CHEBI:57540"/>
        <dbReference type="ChEBI" id="CHEBI:57945"/>
        <dbReference type="EC" id="7.1.1.2"/>
    </reaction>
</comment>
<keyword evidence="10 16" id="KW-1133">Transmembrane helix</keyword>
<evidence type="ECO:0000256" key="14">
    <source>
        <dbReference type="ARBA" id="ARBA00031019"/>
    </source>
</evidence>
<evidence type="ECO:0000256" key="11">
    <source>
        <dbReference type="ARBA" id="ARBA00023027"/>
    </source>
</evidence>
<evidence type="ECO:0000256" key="7">
    <source>
        <dbReference type="ARBA" id="ARBA00022692"/>
    </source>
</evidence>
<feature type="transmembrane region" description="Helical" evidence="16">
    <location>
        <begin position="134"/>
        <end position="159"/>
    </location>
</feature>
<evidence type="ECO:0000256" key="8">
    <source>
        <dbReference type="ARBA" id="ARBA00022967"/>
    </source>
</evidence>
<sequence>MDMYFIMMLILTSMLLPLLKHPLSMGLIIILQTLITAMITGQMINMFWFSYILMLTMTSGMLVLFIYMASMASNEKFKSMKMSVLSLILMLLPFMIMINYKEFFMINLFNNKYMTLYLNYEQSMIVTSLFNKQALMITIMLVMYLFYSLISVSWIVNVFEGPLRSKN</sequence>
<comment type="similarity">
    <text evidence="2">Belongs to the complex I subunit 6 family.</text>
</comment>
<dbReference type="GO" id="GO:0008137">
    <property type="term" value="F:NADH dehydrogenase (ubiquinone) activity"/>
    <property type="evidence" value="ECO:0007669"/>
    <property type="project" value="UniProtKB-EC"/>
</dbReference>
<dbReference type="CTD" id="4541"/>
<dbReference type="EMBL" id="HM235722">
    <property type="protein sequence ID" value="ADI75229.1"/>
    <property type="molecule type" value="Genomic_DNA"/>
</dbReference>
<evidence type="ECO:0000256" key="16">
    <source>
        <dbReference type="SAM" id="Phobius"/>
    </source>
</evidence>
<keyword evidence="9" id="KW-0249">Electron transport</keyword>
<geneLocation type="mitochondrion" evidence="17"/>
<name>G9B4J3_9HEMI</name>
<keyword evidence="6" id="KW-0679">Respiratory chain</keyword>
<feature type="transmembrane region" description="Helical" evidence="16">
    <location>
        <begin position="82"/>
        <end position="100"/>
    </location>
</feature>
<keyword evidence="13 16" id="KW-0472">Membrane</keyword>
<feature type="transmembrane region" description="Helical" evidence="16">
    <location>
        <begin position="47"/>
        <end position="70"/>
    </location>
</feature>
<dbReference type="InterPro" id="IPR050269">
    <property type="entry name" value="ComplexI_Subunit6"/>
</dbReference>
<evidence type="ECO:0000256" key="3">
    <source>
        <dbReference type="ARBA" id="ARBA00012944"/>
    </source>
</evidence>
<comment type="subcellular location">
    <subcellularLocation>
        <location evidence="1">Mitochondrion membrane</location>
        <topology evidence="1">Multi-pass membrane protein</topology>
    </subcellularLocation>
</comment>
<evidence type="ECO:0000256" key="2">
    <source>
        <dbReference type="ARBA" id="ARBA00005698"/>
    </source>
</evidence>
<accession>G9B4J3</accession>
<keyword evidence="11" id="KW-0520">NAD</keyword>
<dbReference type="RefSeq" id="YP_004935642.1">
    <property type="nucleotide sequence ID" value="NC_016432.1"/>
</dbReference>
<evidence type="ECO:0000256" key="13">
    <source>
        <dbReference type="ARBA" id="ARBA00023136"/>
    </source>
</evidence>
<organism evidence="17">
    <name type="scientific">Alloeorhynchus bakeri</name>
    <dbReference type="NCBI Taxonomy" id="796621"/>
    <lineage>
        <taxon>Eukaryota</taxon>
        <taxon>Metazoa</taxon>
        <taxon>Ecdysozoa</taxon>
        <taxon>Arthropoda</taxon>
        <taxon>Hexapoda</taxon>
        <taxon>Insecta</taxon>
        <taxon>Pterygota</taxon>
        <taxon>Neoptera</taxon>
        <taxon>Paraneoptera</taxon>
        <taxon>Hemiptera</taxon>
        <taxon>Heteroptera</taxon>
        <taxon>Panheteroptera</taxon>
        <taxon>Cimicomorpha</taxon>
        <taxon>Nabidae</taxon>
        <taxon>Prostemmatinae</taxon>
        <taxon>Alloeorhynchus</taxon>
    </lineage>
</organism>
<dbReference type="GeneID" id="11452367"/>
<evidence type="ECO:0000256" key="9">
    <source>
        <dbReference type="ARBA" id="ARBA00022982"/>
    </source>
</evidence>
<keyword evidence="5" id="KW-0813">Transport</keyword>
<evidence type="ECO:0000256" key="15">
    <source>
        <dbReference type="ARBA" id="ARBA00049551"/>
    </source>
</evidence>
<dbReference type="AlphaFoldDB" id="G9B4J3"/>
<keyword evidence="7 16" id="KW-0812">Transmembrane</keyword>
<protein>
    <recommendedName>
        <fullName evidence="4">NADH-ubiquinone oxidoreductase chain 6</fullName>
        <ecNumber evidence="3">7.1.1.2</ecNumber>
    </recommendedName>
    <alternativeName>
        <fullName evidence="14">NADH dehydrogenase subunit 6</fullName>
    </alternativeName>
</protein>
<evidence type="ECO:0000256" key="6">
    <source>
        <dbReference type="ARBA" id="ARBA00022660"/>
    </source>
</evidence>
<keyword evidence="12 17" id="KW-0496">Mitochondrion</keyword>
<evidence type="ECO:0000256" key="1">
    <source>
        <dbReference type="ARBA" id="ARBA00004225"/>
    </source>
</evidence>
<dbReference type="EC" id="7.1.1.2" evidence="3"/>
<keyword evidence="8" id="KW-1278">Translocase</keyword>
<proteinExistence type="inferred from homology"/>
<evidence type="ECO:0000256" key="12">
    <source>
        <dbReference type="ARBA" id="ARBA00023128"/>
    </source>
</evidence>
<evidence type="ECO:0000313" key="17">
    <source>
        <dbReference type="EMBL" id="ADI75229.1"/>
    </source>
</evidence>
<gene>
    <name evidence="17" type="primary">ND6</name>
</gene>